<feature type="compositionally biased region" description="Low complexity" evidence="1">
    <location>
        <begin position="65"/>
        <end position="76"/>
    </location>
</feature>
<evidence type="ECO:0000256" key="1">
    <source>
        <dbReference type="SAM" id="MobiDB-lite"/>
    </source>
</evidence>
<proteinExistence type="predicted"/>
<dbReference type="OrthoDB" id="841242at2759"/>
<dbReference type="InParanoid" id="A0A2R6RY92"/>
<dbReference type="PANTHER" id="PTHR38223">
    <property type="match status" value="1"/>
</dbReference>
<dbReference type="Proteomes" id="UP000241394">
    <property type="component" value="Chromosome LG2"/>
</dbReference>
<gene>
    <name evidence="2" type="ORF">CEY00_Acc03944</name>
</gene>
<reference evidence="3" key="2">
    <citation type="journal article" date="2018" name="BMC Genomics">
        <title>A manually annotated Actinidia chinensis var. chinensis (kiwifruit) genome highlights the challenges associated with draft genomes and gene prediction in plants.</title>
        <authorList>
            <person name="Pilkington S.M."/>
            <person name="Crowhurst R."/>
            <person name="Hilario E."/>
            <person name="Nardozza S."/>
            <person name="Fraser L."/>
            <person name="Peng Y."/>
            <person name="Gunaseelan K."/>
            <person name="Simpson R."/>
            <person name="Tahir J."/>
            <person name="Deroles S.C."/>
            <person name="Templeton K."/>
            <person name="Luo Z."/>
            <person name="Davy M."/>
            <person name="Cheng C."/>
            <person name="McNeilage M."/>
            <person name="Scaglione D."/>
            <person name="Liu Y."/>
            <person name="Zhang Q."/>
            <person name="Datson P."/>
            <person name="De Silva N."/>
            <person name="Gardiner S.E."/>
            <person name="Bassett H."/>
            <person name="Chagne D."/>
            <person name="McCallum J."/>
            <person name="Dzierzon H."/>
            <person name="Deng C."/>
            <person name="Wang Y.Y."/>
            <person name="Barron L."/>
            <person name="Manako K."/>
            <person name="Bowen J."/>
            <person name="Foster T.M."/>
            <person name="Erridge Z.A."/>
            <person name="Tiffin H."/>
            <person name="Waite C.N."/>
            <person name="Davies K.M."/>
            <person name="Grierson E.P."/>
            <person name="Laing W.A."/>
            <person name="Kirk R."/>
            <person name="Chen X."/>
            <person name="Wood M."/>
            <person name="Montefiori M."/>
            <person name="Brummell D.A."/>
            <person name="Schwinn K.E."/>
            <person name="Catanach A."/>
            <person name="Fullerton C."/>
            <person name="Li D."/>
            <person name="Meiyalaghan S."/>
            <person name="Nieuwenhuizen N."/>
            <person name="Read N."/>
            <person name="Prakash R."/>
            <person name="Hunter D."/>
            <person name="Zhang H."/>
            <person name="McKenzie M."/>
            <person name="Knabel M."/>
            <person name="Harris A."/>
            <person name="Allan A.C."/>
            <person name="Gleave A."/>
            <person name="Chen A."/>
            <person name="Janssen B.J."/>
            <person name="Plunkett B."/>
            <person name="Ampomah-Dwamena C."/>
            <person name="Voogd C."/>
            <person name="Leif D."/>
            <person name="Lafferty D."/>
            <person name="Souleyre E.J.F."/>
            <person name="Varkonyi-Gasic E."/>
            <person name="Gambi F."/>
            <person name="Hanley J."/>
            <person name="Yao J.L."/>
            <person name="Cheung J."/>
            <person name="David K.M."/>
            <person name="Warren B."/>
            <person name="Marsh K."/>
            <person name="Snowden K.C."/>
            <person name="Lin-Wang K."/>
            <person name="Brian L."/>
            <person name="Martinez-Sanchez M."/>
            <person name="Wang M."/>
            <person name="Ileperuma N."/>
            <person name="Macnee N."/>
            <person name="Campin R."/>
            <person name="McAtee P."/>
            <person name="Drummond R.S.M."/>
            <person name="Espley R.V."/>
            <person name="Ireland H.S."/>
            <person name="Wu R."/>
            <person name="Atkinson R.G."/>
            <person name="Karunairetnam S."/>
            <person name="Bulley S."/>
            <person name="Chunkath S."/>
            <person name="Hanley Z."/>
            <person name="Storey R."/>
            <person name="Thrimawithana A.H."/>
            <person name="Thomson S."/>
            <person name="David C."/>
            <person name="Testolin R."/>
            <person name="Huang H."/>
            <person name="Hellens R.P."/>
            <person name="Schaffer R.J."/>
        </authorList>
    </citation>
    <scope>NUCLEOTIDE SEQUENCE [LARGE SCALE GENOMIC DNA]</scope>
    <source>
        <strain evidence="3">cv. Red5</strain>
    </source>
</reference>
<protein>
    <submittedName>
        <fullName evidence="2">Nuclear receptor corepressor 1 like</fullName>
    </submittedName>
</protein>
<accession>A0A2R6RY92</accession>
<dbReference type="AlphaFoldDB" id="A0A2R6RY92"/>
<dbReference type="OMA" id="FPTDFFF"/>
<evidence type="ECO:0000313" key="3">
    <source>
        <dbReference type="Proteomes" id="UP000241394"/>
    </source>
</evidence>
<comment type="caution">
    <text evidence="2">The sequence shown here is derived from an EMBL/GenBank/DDBJ whole genome shotgun (WGS) entry which is preliminary data.</text>
</comment>
<dbReference type="Gramene" id="PSS34983">
    <property type="protein sequence ID" value="PSS34983"/>
    <property type="gene ID" value="CEY00_Acc03944"/>
</dbReference>
<name>A0A2R6RY92_ACTCC</name>
<reference evidence="2 3" key="1">
    <citation type="submission" date="2017-07" db="EMBL/GenBank/DDBJ databases">
        <title>An improved, manually edited Actinidia chinensis var. chinensis (kiwifruit) genome highlights the challenges associated with draft genomes and gene prediction in plants.</title>
        <authorList>
            <person name="Pilkington S."/>
            <person name="Crowhurst R."/>
            <person name="Hilario E."/>
            <person name="Nardozza S."/>
            <person name="Fraser L."/>
            <person name="Peng Y."/>
            <person name="Gunaseelan K."/>
            <person name="Simpson R."/>
            <person name="Tahir J."/>
            <person name="Deroles S."/>
            <person name="Templeton K."/>
            <person name="Luo Z."/>
            <person name="Davy M."/>
            <person name="Cheng C."/>
            <person name="Mcneilage M."/>
            <person name="Scaglione D."/>
            <person name="Liu Y."/>
            <person name="Zhang Q."/>
            <person name="Datson P."/>
            <person name="De Silva N."/>
            <person name="Gardiner S."/>
            <person name="Bassett H."/>
            <person name="Chagne D."/>
            <person name="Mccallum J."/>
            <person name="Dzierzon H."/>
            <person name="Deng C."/>
            <person name="Wang Y.-Y."/>
            <person name="Barron N."/>
            <person name="Manako K."/>
            <person name="Bowen J."/>
            <person name="Foster T."/>
            <person name="Erridge Z."/>
            <person name="Tiffin H."/>
            <person name="Waite C."/>
            <person name="Davies K."/>
            <person name="Grierson E."/>
            <person name="Laing W."/>
            <person name="Kirk R."/>
            <person name="Chen X."/>
            <person name="Wood M."/>
            <person name="Montefiori M."/>
            <person name="Brummell D."/>
            <person name="Schwinn K."/>
            <person name="Catanach A."/>
            <person name="Fullerton C."/>
            <person name="Li D."/>
            <person name="Meiyalaghan S."/>
            <person name="Nieuwenhuizen N."/>
            <person name="Read N."/>
            <person name="Prakash R."/>
            <person name="Hunter D."/>
            <person name="Zhang H."/>
            <person name="Mckenzie M."/>
            <person name="Knabel M."/>
            <person name="Harris A."/>
            <person name="Allan A."/>
            <person name="Chen A."/>
            <person name="Janssen B."/>
            <person name="Plunkett B."/>
            <person name="Dwamena C."/>
            <person name="Voogd C."/>
            <person name="Leif D."/>
            <person name="Lafferty D."/>
            <person name="Souleyre E."/>
            <person name="Varkonyi-Gasic E."/>
            <person name="Gambi F."/>
            <person name="Hanley J."/>
            <person name="Yao J.-L."/>
            <person name="Cheung J."/>
            <person name="David K."/>
            <person name="Warren B."/>
            <person name="Marsh K."/>
            <person name="Snowden K."/>
            <person name="Lin-Wang K."/>
            <person name="Brian L."/>
            <person name="Martinez-Sanchez M."/>
            <person name="Wang M."/>
            <person name="Ileperuma N."/>
            <person name="Macnee N."/>
            <person name="Campin R."/>
            <person name="Mcatee P."/>
            <person name="Drummond R."/>
            <person name="Espley R."/>
            <person name="Ireland H."/>
            <person name="Wu R."/>
            <person name="Atkinson R."/>
            <person name="Karunairetnam S."/>
            <person name="Bulley S."/>
            <person name="Chunkath S."/>
            <person name="Hanley Z."/>
            <person name="Storey R."/>
            <person name="Thrimawithana A."/>
            <person name="Thomson S."/>
            <person name="David C."/>
            <person name="Testolin R."/>
        </authorList>
    </citation>
    <scope>NUCLEOTIDE SEQUENCE [LARGE SCALE GENOMIC DNA]</scope>
    <source>
        <strain evidence="3">cv. Red5</strain>
        <tissue evidence="2">Young leaf</tissue>
    </source>
</reference>
<keyword evidence="3" id="KW-1185">Reference proteome</keyword>
<dbReference type="EMBL" id="NKQK01000002">
    <property type="protein sequence ID" value="PSS34983.1"/>
    <property type="molecule type" value="Genomic_DNA"/>
</dbReference>
<feature type="region of interest" description="Disordered" evidence="1">
    <location>
        <begin position="63"/>
        <end position="84"/>
    </location>
</feature>
<dbReference type="PANTHER" id="PTHR38223:SF4">
    <property type="match status" value="1"/>
</dbReference>
<organism evidence="2 3">
    <name type="scientific">Actinidia chinensis var. chinensis</name>
    <name type="common">Chinese soft-hair kiwi</name>
    <dbReference type="NCBI Taxonomy" id="1590841"/>
    <lineage>
        <taxon>Eukaryota</taxon>
        <taxon>Viridiplantae</taxon>
        <taxon>Streptophyta</taxon>
        <taxon>Embryophyta</taxon>
        <taxon>Tracheophyta</taxon>
        <taxon>Spermatophyta</taxon>
        <taxon>Magnoliopsida</taxon>
        <taxon>eudicotyledons</taxon>
        <taxon>Gunneridae</taxon>
        <taxon>Pentapetalae</taxon>
        <taxon>asterids</taxon>
        <taxon>Ericales</taxon>
        <taxon>Actinidiaceae</taxon>
        <taxon>Actinidia</taxon>
    </lineage>
</organism>
<evidence type="ECO:0000313" key="2">
    <source>
        <dbReference type="EMBL" id="PSS34983.1"/>
    </source>
</evidence>
<keyword evidence="2" id="KW-0675">Receptor</keyword>
<sequence>MAGLQYKFFPTDFLFPRQKSLNTDNSHQQVLPITNTRNSGKINDGELPKSLILHHDINKKHLKALPPSSSSLDSLPQTLKSKKN</sequence>